<dbReference type="GO" id="GO:0006952">
    <property type="term" value="P:defense response"/>
    <property type="evidence" value="ECO:0007669"/>
    <property type="project" value="UniProtKB-KW"/>
</dbReference>
<dbReference type="PaxDb" id="3218-PP1S296_56V6.1"/>
<dbReference type="PANTHER" id="PTHR31942">
    <property type="entry name" value="MLO-LIKE PROTEIN 1"/>
    <property type="match status" value="1"/>
</dbReference>
<feature type="transmembrane region" description="Helical" evidence="10">
    <location>
        <begin position="295"/>
        <end position="312"/>
    </location>
</feature>
<comment type="similarity">
    <text evidence="2 8">Belongs to the MLO family.</text>
</comment>
<dbReference type="AlphaFoldDB" id="A0A2K1KTI9"/>
<dbReference type="Proteomes" id="UP000006727">
    <property type="component" value="Chromosome 3"/>
</dbReference>
<feature type="compositionally biased region" description="Low complexity" evidence="9">
    <location>
        <begin position="510"/>
        <end position="542"/>
    </location>
</feature>
<comment type="subcellular location">
    <subcellularLocation>
        <location evidence="1 8">Membrane</location>
        <topology evidence="1 8">Multi-pass membrane protein</topology>
    </subcellularLocation>
</comment>
<keyword evidence="8" id="KW-0112">Calmodulin-binding</keyword>
<gene>
    <name evidence="12" type="primary">LOC112279524</name>
    <name evidence="8" type="synonym">MLO</name>
    <name evidence="11" type="ORF">PHYPA_004085</name>
</gene>
<evidence type="ECO:0000256" key="2">
    <source>
        <dbReference type="ARBA" id="ARBA00006574"/>
    </source>
</evidence>
<dbReference type="InterPro" id="IPR004326">
    <property type="entry name" value="Mlo"/>
</dbReference>
<feature type="transmembrane region" description="Helical" evidence="10">
    <location>
        <begin position="401"/>
        <end position="422"/>
    </location>
</feature>
<keyword evidence="4 8" id="KW-0611">Plant defense</keyword>
<feature type="transmembrane region" description="Helical" evidence="10">
    <location>
        <begin position="145"/>
        <end position="168"/>
    </location>
</feature>
<dbReference type="GO" id="GO:0016020">
    <property type="term" value="C:membrane"/>
    <property type="evidence" value="ECO:0007669"/>
    <property type="project" value="UniProtKB-SubCell"/>
</dbReference>
<reference evidence="11 13" key="2">
    <citation type="journal article" date="2018" name="Plant J.">
        <title>The Physcomitrella patens chromosome-scale assembly reveals moss genome structure and evolution.</title>
        <authorList>
            <person name="Lang D."/>
            <person name="Ullrich K.K."/>
            <person name="Murat F."/>
            <person name="Fuchs J."/>
            <person name="Jenkins J."/>
            <person name="Haas F.B."/>
            <person name="Piednoel M."/>
            <person name="Gundlach H."/>
            <person name="Van Bel M."/>
            <person name="Meyberg R."/>
            <person name="Vives C."/>
            <person name="Morata J."/>
            <person name="Symeonidi A."/>
            <person name="Hiss M."/>
            <person name="Muchero W."/>
            <person name="Kamisugi Y."/>
            <person name="Saleh O."/>
            <person name="Blanc G."/>
            <person name="Decker E.L."/>
            <person name="van Gessel N."/>
            <person name="Grimwood J."/>
            <person name="Hayes R.D."/>
            <person name="Graham S.W."/>
            <person name="Gunter L.E."/>
            <person name="McDaniel S.F."/>
            <person name="Hoernstein S.N.W."/>
            <person name="Larsson A."/>
            <person name="Li F.W."/>
            <person name="Perroud P.F."/>
            <person name="Phillips J."/>
            <person name="Ranjan P."/>
            <person name="Rokshar D.S."/>
            <person name="Rothfels C.J."/>
            <person name="Schneider L."/>
            <person name="Shu S."/>
            <person name="Stevenson D.W."/>
            <person name="Thummler F."/>
            <person name="Tillich M."/>
            <person name="Villarreal Aguilar J.C."/>
            <person name="Widiez T."/>
            <person name="Wong G.K."/>
            <person name="Wymore A."/>
            <person name="Zhang Y."/>
            <person name="Zimmer A.D."/>
            <person name="Quatrano R.S."/>
            <person name="Mayer K.F.X."/>
            <person name="Goodstein D."/>
            <person name="Casacuberta J.M."/>
            <person name="Vandepoele K."/>
            <person name="Reski R."/>
            <person name="Cuming A.C."/>
            <person name="Tuskan G.A."/>
            <person name="Maumus F."/>
            <person name="Salse J."/>
            <person name="Schmutz J."/>
            <person name="Rensing S.A."/>
        </authorList>
    </citation>
    <scope>NUCLEOTIDE SEQUENCE [LARGE SCALE GENOMIC DNA]</scope>
    <source>
        <strain evidence="12 13">cv. Gransden 2004</strain>
    </source>
</reference>
<keyword evidence="5 8" id="KW-1133">Transmembrane helix</keyword>
<dbReference type="Gramene" id="Pp3c3_6540V3.1">
    <property type="protein sequence ID" value="Pp3c3_6540V3.1"/>
    <property type="gene ID" value="Pp3c3_6540"/>
</dbReference>
<organism evidence="11">
    <name type="scientific">Physcomitrium patens</name>
    <name type="common">Spreading-leaved earth moss</name>
    <name type="synonym">Physcomitrella patens</name>
    <dbReference type="NCBI Taxonomy" id="3218"/>
    <lineage>
        <taxon>Eukaryota</taxon>
        <taxon>Viridiplantae</taxon>
        <taxon>Streptophyta</taxon>
        <taxon>Embryophyta</taxon>
        <taxon>Bryophyta</taxon>
        <taxon>Bryophytina</taxon>
        <taxon>Bryopsida</taxon>
        <taxon>Funariidae</taxon>
        <taxon>Funariales</taxon>
        <taxon>Funariaceae</taxon>
        <taxon>Physcomitrium</taxon>
    </lineage>
</organism>
<evidence type="ECO:0000256" key="7">
    <source>
        <dbReference type="ARBA" id="ARBA00023265"/>
    </source>
</evidence>
<keyword evidence="6 8" id="KW-0472">Membrane</keyword>
<dbReference type="Gramene" id="Pp3c3_6540V3.3">
    <property type="protein sequence ID" value="Pp3c3_6540V3.3"/>
    <property type="gene ID" value="Pp3c3_6540"/>
</dbReference>
<dbReference type="GO" id="GO:0005516">
    <property type="term" value="F:calmodulin binding"/>
    <property type="evidence" value="ECO:0007669"/>
    <property type="project" value="UniProtKB-KW"/>
</dbReference>
<feature type="transmembrane region" description="Helical" evidence="10">
    <location>
        <begin position="270"/>
        <end position="289"/>
    </location>
</feature>
<dbReference type="EnsemblPlants" id="Pp3c3_6540V3.1">
    <property type="protein sequence ID" value="Pp3c3_6540V3.1"/>
    <property type="gene ID" value="Pp3c3_6540"/>
</dbReference>
<comment type="function">
    <text evidence="8">May be involved in modulation of pathogen defense and leaf cell death.</text>
</comment>
<sequence length="542" mass="62048">MAGDTNTTARTLEYMPTWALASVAAVFVIISIAFERLLHSLGHYLRETKRKPLLAALQKMKDELMLMGFISLTITILQDPVSKLCVPSSAFNKWTPCELSERPTDVIAPPSSEHSRRLLASETSTTNTCKEGYEPFVSPNIIHQLHIFVVVLALVHVVYSCLTMLLAFTKVYRWRVWENEAHDASRRVTMPELAHNIFLQRQSTFVRYHTSRPWSRTRLLVWMVCFFQQFYIPRSDYLTLRLSFITTHRLKDVYDFHAYMLRTMEDEFETIVGISWWLWFCVLSIWILNIDGTQLYFWTSLVPVVIILVIGTKMQHVISTLALEMNKNDRDRPVPVHLVPILLQPRDQLFWFNRPRLLLHVIHLVLFETAFEFATFIWHVWQFGFHTCLLEKNKAFVGGRLAIGLAVLLFSSYSTLPLYALVTQMGSSYKKAVMSKHVERALRQWHTDAKNRLKSNTSSVTGDTPDSSIPSSSVIIHFKSKSNNRNISPLGRSGRISSTGDLSTMEEGSLFTRSPASTTTTSSTVPSLSLMSPTTPLERGKH</sequence>
<feature type="transmembrane region" description="Helical" evidence="10">
    <location>
        <begin position="18"/>
        <end position="39"/>
    </location>
</feature>
<proteinExistence type="inferred from homology"/>
<evidence type="ECO:0000256" key="5">
    <source>
        <dbReference type="ARBA" id="ARBA00022989"/>
    </source>
</evidence>
<feature type="region of interest" description="Disordered" evidence="9">
    <location>
        <begin position="486"/>
        <end position="542"/>
    </location>
</feature>
<dbReference type="OMA" id="RLLIWVI"/>
<dbReference type="PANTHER" id="PTHR31942:SF77">
    <property type="entry name" value="MLO-LIKE PROTEIN 14"/>
    <property type="match status" value="1"/>
</dbReference>
<dbReference type="EnsemblPlants" id="Pp3c3_6540V3.2">
    <property type="protein sequence ID" value="Pp3c3_6540V3.2"/>
    <property type="gene ID" value="Pp3c3_6540"/>
</dbReference>
<evidence type="ECO:0000256" key="4">
    <source>
        <dbReference type="ARBA" id="ARBA00022821"/>
    </source>
</evidence>
<comment type="domain">
    <text evidence="8">The C-terminus contains a calmodulin-binding domain, which binds calmodulin in a calcium-dependent fashion.</text>
</comment>
<keyword evidence="3 8" id="KW-0812">Transmembrane</keyword>
<evidence type="ECO:0000256" key="8">
    <source>
        <dbReference type="RuleBase" id="RU280816"/>
    </source>
</evidence>
<dbReference type="GeneID" id="112279524"/>
<evidence type="ECO:0000313" key="11">
    <source>
        <dbReference type="EMBL" id="PNR57092.1"/>
    </source>
</evidence>
<evidence type="ECO:0000256" key="10">
    <source>
        <dbReference type="SAM" id="Phobius"/>
    </source>
</evidence>
<evidence type="ECO:0000256" key="9">
    <source>
        <dbReference type="SAM" id="MobiDB-lite"/>
    </source>
</evidence>
<name>A0A2K1KTI9_PHYPA</name>
<dbReference type="KEGG" id="ppp:112279524"/>
<evidence type="ECO:0000313" key="12">
    <source>
        <dbReference type="EnsemblPlants" id="Pp3c3_6540V3.1"/>
    </source>
</evidence>
<dbReference type="EMBL" id="ABEU02000003">
    <property type="protein sequence ID" value="PNR57092.1"/>
    <property type="molecule type" value="Genomic_DNA"/>
</dbReference>
<evidence type="ECO:0000256" key="3">
    <source>
        <dbReference type="ARBA" id="ARBA00022692"/>
    </source>
</evidence>
<accession>A0A2K1KTI9</accession>
<keyword evidence="13" id="KW-1185">Reference proteome</keyword>
<dbReference type="Pfam" id="PF03094">
    <property type="entry name" value="Mlo"/>
    <property type="match status" value="1"/>
</dbReference>
<reference evidence="12" key="3">
    <citation type="submission" date="2020-12" db="UniProtKB">
        <authorList>
            <consortium name="EnsemblPlants"/>
        </authorList>
    </citation>
    <scope>IDENTIFICATION</scope>
</reference>
<dbReference type="OrthoDB" id="1388414at2759"/>
<feature type="transmembrane region" description="Helical" evidence="10">
    <location>
        <begin position="357"/>
        <end position="381"/>
    </location>
</feature>
<dbReference type="STRING" id="3218.A0A2K1KTI9"/>
<evidence type="ECO:0000313" key="13">
    <source>
        <dbReference type="Proteomes" id="UP000006727"/>
    </source>
</evidence>
<keyword evidence="7 8" id="KW-0568">Pathogenesis-related protein</keyword>
<dbReference type="RefSeq" id="XP_024369814.1">
    <property type="nucleotide sequence ID" value="XM_024514046.2"/>
</dbReference>
<dbReference type="Gramene" id="Pp3c3_6540V3.2">
    <property type="protein sequence ID" value="Pp3c3_6540V3.2"/>
    <property type="gene ID" value="Pp3c3_6540"/>
</dbReference>
<evidence type="ECO:0000256" key="6">
    <source>
        <dbReference type="ARBA" id="ARBA00023136"/>
    </source>
</evidence>
<dbReference type="FunCoup" id="A0A2K1KTI9">
    <property type="interactions" value="120"/>
</dbReference>
<reference evidence="11 13" key="1">
    <citation type="journal article" date="2008" name="Science">
        <title>The Physcomitrella genome reveals evolutionary insights into the conquest of land by plants.</title>
        <authorList>
            <person name="Rensing S."/>
            <person name="Lang D."/>
            <person name="Zimmer A."/>
            <person name="Terry A."/>
            <person name="Salamov A."/>
            <person name="Shapiro H."/>
            <person name="Nishiyama T."/>
            <person name="Perroud P.-F."/>
            <person name="Lindquist E."/>
            <person name="Kamisugi Y."/>
            <person name="Tanahashi T."/>
            <person name="Sakakibara K."/>
            <person name="Fujita T."/>
            <person name="Oishi K."/>
            <person name="Shin-I T."/>
            <person name="Kuroki Y."/>
            <person name="Toyoda A."/>
            <person name="Suzuki Y."/>
            <person name="Hashimoto A."/>
            <person name="Yamaguchi K."/>
            <person name="Sugano A."/>
            <person name="Kohara Y."/>
            <person name="Fujiyama A."/>
            <person name="Anterola A."/>
            <person name="Aoki S."/>
            <person name="Ashton N."/>
            <person name="Barbazuk W.B."/>
            <person name="Barker E."/>
            <person name="Bennetzen J."/>
            <person name="Bezanilla M."/>
            <person name="Blankenship R."/>
            <person name="Cho S.H."/>
            <person name="Dutcher S."/>
            <person name="Estelle M."/>
            <person name="Fawcett J.A."/>
            <person name="Gundlach H."/>
            <person name="Hanada K."/>
            <person name="Heyl A."/>
            <person name="Hicks K.A."/>
            <person name="Hugh J."/>
            <person name="Lohr M."/>
            <person name="Mayer K."/>
            <person name="Melkozernov A."/>
            <person name="Murata T."/>
            <person name="Nelson D."/>
            <person name="Pils B."/>
            <person name="Prigge M."/>
            <person name="Reiss B."/>
            <person name="Renner T."/>
            <person name="Rombauts S."/>
            <person name="Rushton P."/>
            <person name="Sanderfoot A."/>
            <person name="Schween G."/>
            <person name="Shiu S.-H."/>
            <person name="Stueber K."/>
            <person name="Theodoulou F.L."/>
            <person name="Tu H."/>
            <person name="Van de Peer Y."/>
            <person name="Verrier P.J."/>
            <person name="Waters E."/>
            <person name="Wood A."/>
            <person name="Yang L."/>
            <person name="Cove D."/>
            <person name="Cuming A."/>
            <person name="Hasebe M."/>
            <person name="Lucas S."/>
            <person name="Mishler D.B."/>
            <person name="Reski R."/>
            <person name="Grigoriev I."/>
            <person name="Quatrano R.S."/>
            <person name="Boore J.L."/>
        </authorList>
    </citation>
    <scope>NUCLEOTIDE SEQUENCE [LARGE SCALE GENOMIC DNA]</scope>
    <source>
        <strain evidence="12 13">cv. Gransden 2004</strain>
    </source>
</reference>
<evidence type="ECO:0000256" key="1">
    <source>
        <dbReference type="ARBA" id="ARBA00004141"/>
    </source>
</evidence>
<dbReference type="EnsemblPlants" id="Pp3c3_6540V3.3">
    <property type="protein sequence ID" value="Pp3c3_6540V3.3"/>
    <property type="gene ID" value="Pp3c3_6540"/>
</dbReference>
<protein>
    <recommendedName>
        <fullName evidence="8">MLO-like protein</fullName>
    </recommendedName>
</protein>